<name>A0AB39S8W3_9ACTN</name>
<dbReference type="AlphaFoldDB" id="A0AB39S8W3"/>
<evidence type="ECO:0000313" key="1">
    <source>
        <dbReference type="EMBL" id="XDQ62708.1"/>
    </source>
</evidence>
<accession>A0AB39S8W3</accession>
<organism evidence="1">
    <name type="scientific">Streptomyces sp. R35</name>
    <dbReference type="NCBI Taxonomy" id="3238630"/>
    <lineage>
        <taxon>Bacteria</taxon>
        <taxon>Bacillati</taxon>
        <taxon>Actinomycetota</taxon>
        <taxon>Actinomycetes</taxon>
        <taxon>Kitasatosporales</taxon>
        <taxon>Streptomycetaceae</taxon>
        <taxon>Streptomyces</taxon>
    </lineage>
</organism>
<sequence>MSEGNGEGIGEDSGTTLEADVLQELGDDKVEEILIPVLLTVLTKRAARGTRK</sequence>
<proteinExistence type="predicted"/>
<gene>
    <name evidence="1" type="ORF">AB5J50_18830</name>
</gene>
<dbReference type="EMBL" id="CP163440">
    <property type="protein sequence ID" value="XDQ62708.1"/>
    <property type="molecule type" value="Genomic_DNA"/>
</dbReference>
<protein>
    <submittedName>
        <fullName evidence="1">Uncharacterized protein</fullName>
    </submittedName>
</protein>
<dbReference type="RefSeq" id="WP_369259530.1">
    <property type="nucleotide sequence ID" value="NZ_CP163440.1"/>
</dbReference>
<reference evidence="1" key="1">
    <citation type="submission" date="2024-07" db="EMBL/GenBank/DDBJ databases">
        <authorList>
            <person name="Yu S.T."/>
        </authorList>
    </citation>
    <scope>NUCLEOTIDE SEQUENCE</scope>
    <source>
        <strain evidence="1">R35</strain>
    </source>
</reference>